<evidence type="ECO:0000313" key="3">
    <source>
        <dbReference type="Proteomes" id="UP000007798"/>
    </source>
</evidence>
<dbReference type="SMART" id="SM00587">
    <property type="entry name" value="CHK"/>
    <property type="match status" value="1"/>
</dbReference>
<dbReference type="Proteomes" id="UP000007798">
    <property type="component" value="Unassembled WGS sequence"/>
</dbReference>
<dbReference type="InParanoid" id="B4NIK9"/>
<sequence>MQITELVLSEQVAYSVLLLGRKVFILILAMSDEIINPNEHLIIPDWINVKYFEKVLKQDQPDYVEVLKFTPVAATPPGENFTSTMLRIYVDLKLKDGTTKTKTYIFKTMLPSDRGGKDIEEFGLFDKELLMYQRFLPAFEDLYKKAGWNDIQLAPKCLLTEEREGNIHFIFEDLRVKNFKNVDRTKGLDMEHMTRSLHKLAEYHAASAVYADQNGPYPKEFDSGFIVPTEKAKDFQLQLFKHKEAAYKNGIQNWGLPPSDAEIYVKNFPSIEQYWAQAKSTLEVNPNDFNVLIHGDFWSSNLMCNYHKDGSIDQVILVDFQIGKWGSPVQDLLFFIIISAANDIRLKEFDNFVRIYWERLVECLKVLQFKKPIPKLRELQADMYKKNNSFYAFFAVLNHLPIILFPSDKDSNLHSLSAETEEAENLRMRLLSNPSYGKVMKDIYPFLYNRGLLNFSDYDE</sequence>
<reference evidence="2 3" key="1">
    <citation type="journal article" date="2007" name="Nature">
        <title>Evolution of genes and genomes on the Drosophila phylogeny.</title>
        <authorList>
            <consortium name="Drosophila 12 Genomes Consortium"/>
            <person name="Clark A.G."/>
            <person name="Eisen M.B."/>
            <person name="Smith D.R."/>
            <person name="Bergman C.M."/>
            <person name="Oliver B."/>
            <person name="Markow T.A."/>
            <person name="Kaufman T.C."/>
            <person name="Kellis M."/>
            <person name="Gelbart W."/>
            <person name="Iyer V.N."/>
            <person name="Pollard D.A."/>
            <person name="Sackton T.B."/>
            <person name="Larracuente A.M."/>
            <person name="Singh N.D."/>
            <person name="Abad J.P."/>
            <person name="Abt D.N."/>
            <person name="Adryan B."/>
            <person name="Aguade M."/>
            <person name="Akashi H."/>
            <person name="Anderson W.W."/>
            <person name="Aquadro C.F."/>
            <person name="Ardell D.H."/>
            <person name="Arguello R."/>
            <person name="Artieri C.G."/>
            <person name="Barbash D.A."/>
            <person name="Barker D."/>
            <person name="Barsanti P."/>
            <person name="Batterham P."/>
            <person name="Batzoglou S."/>
            <person name="Begun D."/>
            <person name="Bhutkar A."/>
            <person name="Blanco E."/>
            <person name="Bosak S.A."/>
            <person name="Bradley R.K."/>
            <person name="Brand A.D."/>
            <person name="Brent M.R."/>
            <person name="Brooks A.N."/>
            <person name="Brown R.H."/>
            <person name="Butlin R.K."/>
            <person name="Caggese C."/>
            <person name="Calvi B.R."/>
            <person name="Bernardo de Carvalho A."/>
            <person name="Caspi A."/>
            <person name="Castrezana S."/>
            <person name="Celniker S.E."/>
            <person name="Chang J.L."/>
            <person name="Chapple C."/>
            <person name="Chatterji S."/>
            <person name="Chinwalla A."/>
            <person name="Civetta A."/>
            <person name="Clifton S.W."/>
            <person name="Comeron J.M."/>
            <person name="Costello J.C."/>
            <person name="Coyne J.A."/>
            <person name="Daub J."/>
            <person name="David R.G."/>
            <person name="Delcher A.L."/>
            <person name="Delehaunty K."/>
            <person name="Do C.B."/>
            <person name="Ebling H."/>
            <person name="Edwards K."/>
            <person name="Eickbush T."/>
            <person name="Evans J.D."/>
            <person name="Filipski A."/>
            <person name="Findeiss S."/>
            <person name="Freyhult E."/>
            <person name="Fulton L."/>
            <person name="Fulton R."/>
            <person name="Garcia A.C."/>
            <person name="Gardiner A."/>
            <person name="Garfield D.A."/>
            <person name="Garvin B.E."/>
            <person name="Gibson G."/>
            <person name="Gilbert D."/>
            <person name="Gnerre S."/>
            <person name="Godfrey J."/>
            <person name="Good R."/>
            <person name="Gotea V."/>
            <person name="Gravely B."/>
            <person name="Greenberg A.J."/>
            <person name="Griffiths-Jones S."/>
            <person name="Gross S."/>
            <person name="Guigo R."/>
            <person name="Gustafson E.A."/>
            <person name="Haerty W."/>
            <person name="Hahn M.W."/>
            <person name="Halligan D.L."/>
            <person name="Halpern A.L."/>
            <person name="Halter G.M."/>
            <person name="Han M.V."/>
            <person name="Heger A."/>
            <person name="Hillier L."/>
            <person name="Hinrichs A.S."/>
            <person name="Holmes I."/>
            <person name="Hoskins R.A."/>
            <person name="Hubisz M.J."/>
            <person name="Hultmark D."/>
            <person name="Huntley M.A."/>
            <person name="Jaffe D.B."/>
            <person name="Jagadeeshan S."/>
            <person name="Jeck W.R."/>
            <person name="Johnson J."/>
            <person name="Jones C.D."/>
            <person name="Jordan W.C."/>
            <person name="Karpen G.H."/>
            <person name="Kataoka E."/>
            <person name="Keightley P.D."/>
            <person name="Kheradpour P."/>
            <person name="Kirkness E.F."/>
            <person name="Koerich L.B."/>
            <person name="Kristiansen K."/>
            <person name="Kudrna D."/>
            <person name="Kulathinal R.J."/>
            <person name="Kumar S."/>
            <person name="Kwok R."/>
            <person name="Lander E."/>
            <person name="Langley C.H."/>
            <person name="Lapoint R."/>
            <person name="Lazzaro B.P."/>
            <person name="Lee S.J."/>
            <person name="Levesque L."/>
            <person name="Li R."/>
            <person name="Lin C.F."/>
            <person name="Lin M.F."/>
            <person name="Lindblad-Toh K."/>
            <person name="Llopart A."/>
            <person name="Long M."/>
            <person name="Low L."/>
            <person name="Lozovsky E."/>
            <person name="Lu J."/>
            <person name="Luo M."/>
            <person name="Machado C.A."/>
            <person name="Makalowski W."/>
            <person name="Marzo M."/>
            <person name="Matsuda M."/>
            <person name="Matzkin L."/>
            <person name="McAllister B."/>
            <person name="McBride C.S."/>
            <person name="McKernan B."/>
            <person name="McKernan K."/>
            <person name="Mendez-Lago M."/>
            <person name="Minx P."/>
            <person name="Mollenhauer M.U."/>
            <person name="Montooth K."/>
            <person name="Mount S.M."/>
            <person name="Mu X."/>
            <person name="Myers E."/>
            <person name="Negre B."/>
            <person name="Newfeld S."/>
            <person name="Nielsen R."/>
            <person name="Noor M.A."/>
            <person name="O'Grady P."/>
            <person name="Pachter L."/>
            <person name="Papaceit M."/>
            <person name="Parisi M.J."/>
            <person name="Parisi M."/>
            <person name="Parts L."/>
            <person name="Pedersen J.S."/>
            <person name="Pesole G."/>
            <person name="Phillippy A.M."/>
            <person name="Ponting C.P."/>
            <person name="Pop M."/>
            <person name="Porcelli D."/>
            <person name="Powell J.R."/>
            <person name="Prohaska S."/>
            <person name="Pruitt K."/>
            <person name="Puig M."/>
            <person name="Quesneville H."/>
            <person name="Ram K.R."/>
            <person name="Rand D."/>
            <person name="Rasmussen M.D."/>
            <person name="Reed L.K."/>
            <person name="Reenan R."/>
            <person name="Reily A."/>
            <person name="Remington K.A."/>
            <person name="Rieger T.T."/>
            <person name="Ritchie M.G."/>
            <person name="Robin C."/>
            <person name="Rogers Y.H."/>
            <person name="Rohde C."/>
            <person name="Rozas J."/>
            <person name="Rubenfield M.J."/>
            <person name="Ruiz A."/>
            <person name="Russo S."/>
            <person name="Salzberg S.L."/>
            <person name="Sanchez-Gracia A."/>
            <person name="Saranga D.J."/>
            <person name="Sato H."/>
            <person name="Schaeffer S.W."/>
            <person name="Schatz M.C."/>
            <person name="Schlenke T."/>
            <person name="Schwartz R."/>
            <person name="Segarra C."/>
            <person name="Singh R.S."/>
            <person name="Sirot L."/>
            <person name="Sirota M."/>
            <person name="Sisneros N.B."/>
            <person name="Smith C.D."/>
            <person name="Smith T.F."/>
            <person name="Spieth J."/>
            <person name="Stage D.E."/>
            <person name="Stark A."/>
            <person name="Stephan W."/>
            <person name="Strausberg R.L."/>
            <person name="Strempel S."/>
            <person name="Sturgill D."/>
            <person name="Sutton G."/>
            <person name="Sutton G.G."/>
            <person name="Tao W."/>
            <person name="Teichmann S."/>
            <person name="Tobari Y.N."/>
            <person name="Tomimura Y."/>
            <person name="Tsolas J.M."/>
            <person name="Valente V.L."/>
            <person name="Venter E."/>
            <person name="Venter J.C."/>
            <person name="Vicario S."/>
            <person name="Vieira F.G."/>
            <person name="Vilella A.J."/>
            <person name="Villasante A."/>
            <person name="Walenz B."/>
            <person name="Wang J."/>
            <person name="Wasserman M."/>
            <person name="Watts T."/>
            <person name="Wilson D."/>
            <person name="Wilson R.K."/>
            <person name="Wing R.A."/>
            <person name="Wolfner M.F."/>
            <person name="Wong A."/>
            <person name="Wong G.K."/>
            <person name="Wu C.I."/>
            <person name="Wu G."/>
            <person name="Yamamoto D."/>
            <person name="Yang H.P."/>
            <person name="Yang S.P."/>
            <person name="Yorke J.A."/>
            <person name="Yoshida K."/>
            <person name="Zdobnov E."/>
            <person name="Zhang P."/>
            <person name="Zhang Y."/>
            <person name="Zimin A.V."/>
            <person name="Baldwin J."/>
            <person name="Abdouelleil A."/>
            <person name="Abdulkadir J."/>
            <person name="Abebe A."/>
            <person name="Abera B."/>
            <person name="Abreu J."/>
            <person name="Acer S.C."/>
            <person name="Aftuck L."/>
            <person name="Alexander A."/>
            <person name="An P."/>
            <person name="Anderson E."/>
            <person name="Anderson S."/>
            <person name="Arachi H."/>
            <person name="Azer M."/>
            <person name="Bachantsang P."/>
            <person name="Barry A."/>
            <person name="Bayul T."/>
            <person name="Berlin A."/>
            <person name="Bessette D."/>
            <person name="Bloom T."/>
            <person name="Blye J."/>
            <person name="Boguslavskiy L."/>
            <person name="Bonnet C."/>
            <person name="Boukhgalter B."/>
            <person name="Bourzgui I."/>
            <person name="Brown A."/>
            <person name="Cahill P."/>
            <person name="Channer S."/>
            <person name="Cheshatsang Y."/>
            <person name="Chuda L."/>
            <person name="Citroen M."/>
            <person name="Collymore A."/>
            <person name="Cooke P."/>
            <person name="Costello M."/>
            <person name="D'Aco K."/>
            <person name="Daza R."/>
            <person name="De Haan G."/>
            <person name="DeGray S."/>
            <person name="DeMaso C."/>
            <person name="Dhargay N."/>
            <person name="Dooley K."/>
            <person name="Dooley E."/>
            <person name="Doricent M."/>
            <person name="Dorje P."/>
            <person name="Dorjee K."/>
            <person name="Dupes A."/>
            <person name="Elong R."/>
            <person name="Falk J."/>
            <person name="Farina A."/>
            <person name="Faro S."/>
            <person name="Ferguson D."/>
            <person name="Fisher S."/>
            <person name="Foley C.D."/>
            <person name="Franke A."/>
            <person name="Friedrich D."/>
            <person name="Gadbois L."/>
            <person name="Gearin G."/>
            <person name="Gearin C.R."/>
            <person name="Giannoukos G."/>
            <person name="Goode T."/>
            <person name="Graham J."/>
            <person name="Grandbois E."/>
            <person name="Grewal S."/>
            <person name="Gyaltsen K."/>
            <person name="Hafez N."/>
            <person name="Hagos B."/>
            <person name="Hall J."/>
            <person name="Henson C."/>
            <person name="Hollinger A."/>
            <person name="Honan T."/>
            <person name="Huard M.D."/>
            <person name="Hughes L."/>
            <person name="Hurhula B."/>
            <person name="Husby M.E."/>
            <person name="Kamat A."/>
            <person name="Kanga B."/>
            <person name="Kashin S."/>
            <person name="Khazanovich D."/>
            <person name="Kisner P."/>
            <person name="Lance K."/>
            <person name="Lara M."/>
            <person name="Lee W."/>
            <person name="Lennon N."/>
            <person name="Letendre F."/>
            <person name="LeVine R."/>
            <person name="Lipovsky A."/>
            <person name="Liu X."/>
            <person name="Liu J."/>
            <person name="Liu S."/>
            <person name="Lokyitsang T."/>
            <person name="Lokyitsang Y."/>
            <person name="Lubonja R."/>
            <person name="Lui A."/>
            <person name="MacDonald P."/>
            <person name="Magnisalis V."/>
            <person name="Maru K."/>
            <person name="Matthews C."/>
            <person name="McCusker W."/>
            <person name="McDonough S."/>
            <person name="Mehta T."/>
            <person name="Meldrim J."/>
            <person name="Meneus L."/>
            <person name="Mihai O."/>
            <person name="Mihalev A."/>
            <person name="Mihova T."/>
            <person name="Mittelman R."/>
            <person name="Mlenga V."/>
            <person name="Montmayeur A."/>
            <person name="Mulrain L."/>
            <person name="Navidi A."/>
            <person name="Naylor J."/>
            <person name="Negash T."/>
            <person name="Nguyen T."/>
            <person name="Nguyen N."/>
            <person name="Nicol R."/>
            <person name="Norbu C."/>
            <person name="Norbu N."/>
            <person name="Novod N."/>
            <person name="O'Neill B."/>
            <person name="Osman S."/>
            <person name="Markiewicz E."/>
            <person name="Oyono O.L."/>
            <person name="Patti C."/>
            <person name="Phunkhang P."/>
            <person name="Pierre F."/>
            <person name="Priest M."/>
            <person name="Raghuraman S."/>
            <person name="Rege F."/>
            <person name="Reyes R."/>
            <person name="Rise C."/>
            <person name="Rogov P."/>
            <person name="Ross K."/>
            <person name="Ryan E."/>
            <person name="Settipalli S."/>
            <person name="Shea T."/>
            <person name="Sherpa N."/>
            <person name="Shi L."/>
            <person name="Shih D."/>
            <person name="Sparrow T."/>
            <person name="Spaulding J."/>
            <person name="Stalker J."/>
            <person name="Stange-Thomann N."/>
            <person name="Stavropoulos S."/>
            <person name="Stone C."/>
            <person name="Strader C."/>
            <person name="Tesfaye S."/>
            <person name="Thomson T."/>
            <person name="Thoulutsang Y."/>
            <person name="Thoulutsang D."/>
            <person name="Topham K."/>
            <person name="Topping I."/>
            <person name="Tsamla T."/>
            <person name="Vassiliev H."/>
            <person name="Vo A."/>
            <person name="Wangchuk T."/>
            <person name="Wangdi T."/>
            <person name="Weiand M."/>
            <person name="Wilkinson J."/>
            <person name="Wilson A."/>
            <person name="Yadav S."/>
            <person name="Young G."/>
            <person name="Yu Q."/>
            <person name="Zembek L."/>
            <person name="Zhong D."/>
            <person name="Zimmer A."/>
            <person name="Zwirko Z."/>
            <person name="Jaffe D.B."/>
            <person name="Alvarez P."/>
            <person name="Brockman W."/>
            <person name="Butler J."/>
            <person name="Chin C."/>
            <person name="Gnerre S."/>
            <person name="Grabherr M."/>
            <person name="Kleber M."/>
            <person name="Mauceli E."/>
            <person name="MacCallum I."/>
        </authorList>
    </citation>
    <scope>NUCLEOTIDE SEQUENCE [LARGE SCALE GENOMIC DNA]</scope>
    <source>
        <strain evidence="3">Tucson 14030-0811.24</strain>
    </source>
</reference>
<dbReference type="STRING" id="7260.B4NIK9"/>
<dbReference type="EMBL" id="CH964272">
    <property type="protein sequence ID" value="EDW84832.2"/>
    <property type="molecule type" value="Genomic_DNA"/>
</dbReference>
<name>B4NIK9_DROWI</name>
<dbReference type="eggNOG" id="ENOG502QVFS">
    <property type="taxonomic scope" value="Eukaryota"/>
</dbReference>
<evidence type="ECO:0000313" key="2">
    <source>
        <dbReference type="EMBL" id="EDW84832.2"/>
    </source>
</evidence>
<feature type="domain" description="CHK kinase-like" evidence="1">
    <location>
        <begin position="169"/>
        <end position="366"/>
    </location>
</feature>
<dbReference type="OrthoDB" id="191037at2759"/>
<proteinExistence type="predicted"/>
<organism evidence="2 3">
    <name type="scientific">Drosophila willistoni</name>
    <name type="common">Fruit fly</name>
    <dbReference type="NCBI Taxonomy" id="7260"/>
    <lineage>
        <taxon>Eukaryota</taxon>
        <taxon>Metazoa</taxon>
        <taxon>Ecdysozoa</taxon>
        <taxon>Arthropoda</taxon>
        <taxon>Hexapoda</taxon>
        <taxon>Insecta</taxon>
        <taxon>Pterygota</taxon>
        <taxon>Neoptera</taxon>
        <taxon>Endopterygota</taxon>
        <taxon>Diptera</taxon>
        <taxon>Brachycera</taxon>
        <taxon>Muscomorpha</taxon>
        <taxon>Ephydroidea</taxon>
        <taxon>Drosophilidae</taxon>
        <taxon>Drosophila</taxon>
        <taxon>Sophophora</taxon>
    </lineage>
</organism>
<evidence type="ECO:0000259" key="1">
    <source>
        <dbReference type="SMART" id="SM00587"/>
    </source>
</evidence>
<dbReference type="KEGG" id="dwi:6650996"/>
<dbReference type="PANTHER" id="PTHR11012:SF6">
    <property type="entry name" value="CHK DOMAIN OV1-RELATED"/>
    <property type="match status" value="1"/>
</dbReference>
<accession>B4NIK9</accession>
<dbReference type="InterPro" id="IPR015897">
    <property type="entry name" value="CHK_kinase-like"/>
</dbReference>
<dbReference type="HOGENOM" id="CLU_010718_0_0_1"/>
<keyword evidence="2" id="KW-0808">Transferase</keyword>
<dbReference type="PANTHER" id="PTHR11012">
    <property type="entry name" value="PROTEIN KINASE-LIKE DOMAIN-CONTAINING"/>
    <property type="match status" value="1"/>
</dbReference>
<dbReference type="SUPFAM" id="SSF56112">
    <property type="entry name" value="Protein kinase-like (PK-like)"/>
    <property type="match status" value="1"/>
</dbReference>
<dbReference type="Gene3D" id="3.90.1200.10">
    <property type="match status" value="1"/>
</dbReference>
<keyword evidence="3" id="KW-1185">Reference proteome</keyword>
<dbReference type="Pfam" id="PF02958">
    <property type="entry name" value="EcKL"/>
    <property type="match status" value="1"/>
</dbReference>
<gene>
    <name evidence="2" type="primary">Dwil\GK14335</name>
    <name evidence="2" type="ORF">Dwil_GK14335</name>
</gene>
<dbReference type="GO" id="GO:0016740">
    <property type="term" value="F:transferase activity"/>
    <property type="evidence" value="ECO:0007669"/>
    <property type="project" value="UniProtKB-KW"/>
</dbReference>
<dbReference type="InterPro" id="IPR004119">
    <property type="entry name" value="EcKL"/>
</dbReference>
<protein>
    <recommendedName>
        <fullName evidence="1">CHK kinase-like domain-containing protein</fullName>
    </recommendedName>
</protein>
<dbReference type="AlphaFoldDB" id="B4NIK9"/>
<dbReference type="FunCoup" id="B4NIK9">
    <property type="interactions" value="37"/>
</dbReference>
<dbReference type="InterPro" id="IPR011009">
    <property type="entry name" value="Kinase-like_dom_sf"/>
</dbReference>